<accession>A0A7U4LFW4</accession>
<gene>
    <name evidence="1" type="ORF">TS85_15785</name>
</gene>
<evidence type="ECO:0000313" key="2">
    <source>
        <dbReference type="Proteomes" id="UP000032300"/>
    </source>
</evidence>
<dbReference type="RefSeq" id="WP_044333524.1">
    <property type="nucleotide sequence ID" value="NZ_CP010836.1"/>
</dbReference>
<dbReference type="Proteomes" id="UP000032300">
    <property type="component" value="Chromosome"/>
</dbReference>
<reference evidence="1 2" key="2">
    <citation type="submission" date="2015-02" db="EMBL/GenBank/DDBJ databases">
        <title>The complete genome of Sphingomonas hengshuiensis sp. WHSC-8 isolated from soil of Hengshui Lake.</title>
        <authorList>
            <person name="Wei S."/>
            <person name="Guo J."/>
            <person name="Su C."/>
            <person name="Wu R."/>
            <person name="Zhang Z."/>
            <person name="Liang K."/>
            <person name="Li H."/>
            <person name="Wang T."/>
            <person name="Liu H."/>
            <person name="Zhang C."/>
            <person name="Li Z."/>
            <person name="Wang Q."/>
            <person name="Meng J."/>
        </authorList>
    </citation>
    <scope>NUCLEOTIDE SEQUENCE [LARGE SCALE GENOMIC DNA]</scope>
    <source>
        <strain evidence="1 2">WHSC-8</strain>
    </source>
</reference>
<proteinExistence type="predicted"/>
<keyword evidence="2" id="KW-1185">Reference proteome</keyword>
<name>A0A7U4LFW4_9SPHN</name>
<dbReference type="GO" id="GO:0003690">
    <property type="term" value="F:double-stranded DNA binding"/>
    <property type="evidence" value="ECO:0007669"/>
    <property type="project" value="InterPro"/>
</dbReference>
<dbReference type="KEGG" id="sphi:TS85_15785"/>
<protein>
    <recommendedName>
        <fullName evidence="3">Host-nuclease inhibitor protein Gam</fullName>
    </recommendedName>
</protein>
<sequence length="180" mass="18883">MTATDTPALQAPTSIEEAAALLERYAVLAGAMTTIAERRTKILARANAAADGAATPLIDEMAAIAALIEPWWKANAAALTEGKRKSIELGGCMIGSKLGASSLISAKASFDQQAEAMRKLEWGKPYVRVTVSIDKAAVRKGLAGPDAAKLKRRGFSVAAGADEFFLERVAQDGARPAAKR</sequence>
<dbReference type="Pfam" id="PF07352">
    <property type="entry name" value="Phage_Mu_Gam"/>
    <property type="match status" value="1"/>
</dbReference>
<dbReference type="SUPFAM" id="SSF161266">
    <property type="entry name" value="Gam-like"/>
    <property type="match status" value="1"/>
</dbReference>
<evidence type="ECO:0008006" key="3">
    <source>
        <dbReference type="Google" id="ProtNLM"/>
    </source>
</evidence>
<dbReference type="InterPro" id="IPR009951">
    <property type="entry name" value="Host-nuc_inhib_Gam"/>
</dbReference>
<evidence type="ECO:0000313" key="1">
    <source>
        <dbReference type="EMBL" id="AJP72939.1"/>
    </source>
</evidence>
<dbReference type="EMBL" id="CP010836">
    <property type="protein sequence ID" value="AJP72939.1"/>
    <property type="molecule type" value="Genomic_DNA"/>
</dbReference>
<reference evidence="1 2" key="1">
    <citation type="journal article" date="2015" name="Int. J. Syst. Evol. Microbiol.">
        <title>Sphingomonas hengshuiensis sp. nov., isolated from lake wetland.</title>
        <authorList>
            <person name="Wei S."/>
            <person name="Wang T."/>
            <person name="Liu H."/>
            <person name="Zhang C."/>
            <person name="Guo J."/>
            <person name="Wang Q."/>
            <person name="Liang K."/>
            <person name="Zhang Z."/>
        </authorList>
    </citation>
    <scope>NUCLEOTIDE SEQUENCE [LARGE SCALE GENOMIC DNA]</scope>
    <source>
        <strain evidence="1 2">WHSC-8</strain>
    </source>
</reference>
<organism evidence="1 2">
    <name type="scientific">Sphingomonas hengshuiensis</name>
    <dbReference type="NCBI Taxonomy" id="1609977"/>
    <lineage>
        <taxon>Bacteria</taxon>
        <taxon>Pseudomonadati</taxon>
        <taxon>Pseudomonadota</taxon>
        <taxon>Alphaproteobacteria</taxon>
        <taxon>Sphingomonadales</taxon>
        <taxon>Sphingomonadaceae</taxon>
        <taxon>Sphingomonas</taxon>
    </lineage>
</organism>
<dbReference type="AlphaFoldDB" id="A0A7U4LFW4"/>
<dbReference type="GO" id="GO:0042262">
    <property type="term" value="P:DNA protection"/>
    <property type="evidence" value="ECO:0007669"/>
    <property type="project" value="InterPro"/>
</dbReference>
<dbReference type="OrthoDB" id="7566148at2"/>